<evidence type="ECO:0000313" key="1">
    <source>
        <dbReference type="EMBL" id="KAF5854580.1"/>
    </source>
</evidence>
<sequence>MSKLSEDVLKAGAAFCCNGSNHIIVETARSYKLPEDKAGPFGEAFCSRALSKMDYSIHLRVFVLSGAQWAGDGCLFR</sequence>
<reference evidence="1" key="1">
    <citation type="submission" date="2019-11" db="EMBL/GenBank/DDBJ databases">
        <title>Bipolaris sorokiniana Genome sequencing.</title>
        <authorList>
            <person name="Wang H."/>
        </authorList>
    </citation>
    <scope>NUCLEOTIDE SEQUENCE</scope>
</reference>
<name>A0A8H6E1D9_COCSA</name>
<comment type="caution">
    <text evidence="1">The sequence shown here is derived from an EMBL/GenBank/DDBJ whole genome shotgun (WGS) entry which is preliminary data.</text>
</comment>
<organism evidence="1 2">
    <name type="scientific">Cochliobolus sativus</name>
    <name type="common">Common root rot and spot blotch fungus</name>
    <name type="synonym">Bipolaris sorokiniana</name>
    <dbReference type="NCBI Taxonomy" id="45130"/>
    <lineage>
        <taxon>Eukaryota</taxon>
        <taxon>Fungi</taxon>
        <taxon>Dikarya</taxon>
        <taxon>Ascomycota</taxon>
        <taxon>Pezizomycotina</taxon>
        <taxon>Dothideomycetes</taxon>
        <taxon>Pleosporomycetidae</taxon>
        <taxon>Pleosporales</taxon>
        <taxon>Pleosporineae</taxon>
        <taxon>Pleosporaceae</taxon>
        <taxon>Bipolaris</taxon>
    </lineage>
</organism>
<dbReference type="AlphaFoldDB" id="A0A8H6E1D9"/>
<dbReference type="Proteomes" id="UP000624244">
    <property type="component" value="Unassembled WGS sequence"/>
</dbReference>
<accession>A0A8H6E1D9</accession>
<protein>
    <submittedName>
        <fullName evidence="1">Uncharacterized protein</fullName>
    </submittedName>
</protein>
<gene>
    <name evidence="1" type="ORF">GGP41_007325</name>
</gene>
<evidence type="ECO:0000313" key="2">
    <source>
        <dbReference type="Proteomes" id="UP000624244"/>
    </source>
</evidence>
<proteinExistence type="predicted"/>
<dbReference type="EMBL" id="WNKQ01000001">
    <property type="protein sequence ID" value="KAF5854580.1"/>
    <property type="molecule type" value="Genomic_DNA"/>
</dbReference>